<evidence type="ECO:0000256" key="3">
    <source>
        <dbReference type="ARBA" id="ARBA00023315"/>
    </source>
</evidence>
<dbReference type="Gene3D" id="3.40.47.10">
    <property type="match status" value="1"/>
</dbReference>
<dbReference type="EMBL" id="BMKF01000001">
    <property type="protein sequence ID" value="GGB57790.1"/>
    <property type="molecule type" value="Genomic_DNA"/>
</dbReference>
<evidence type="ECO:0000313" key="5">
    <source>
        <dbReference type="EMBL" id="GGB57790.1"/>
    </source>
</evidence>
<keyword evidence="3" id="KW-0012">Acyltransferase</keyword>
<comment type="similarity">
    <text evidence="1">Belongs to the thiolase-like superfamily. Thiolase family.</text>
</comment>
<evidence type="ECO:0000256" key="1">
    <source>
        <dbReference type="ARBA" id="ARBA00010982"/>
    </source>
</evidence>
<accession>A0ABQ1J1F1</accession>
<keyword evidence="2" id="KW-0808">Transferase</keyword>
<dbReference type="SUPFAM" id="SSF53901">
    <property type="entry name" value="Thiolase-like"/>
    <property type="match status" value="2"/>
</dbReference>
<dbReference type="Proteomes" id="UP000628854">
    <property type="component" value="Unassembled WGS sequence"/>
</dbReference>
<dbReference type="PANTHER" id="PTHR18919">
    <property type="entry name" value="ACETYL-COA C-ACYLTRANSFERASE"/>
    <property type="match status" value="1"/>
</dbReference>
<dbReference type="InterPro" id="IPR040771">
    <property type="entry name" value="TLP1_add_C"/>
</dbReference>
<reference evidence="6" key="1">
    <citation type="journal article" date="2019" name="Int. J. Syst. Evol. Microbiol.">
        <title>The Global Catalogue of Microorganisms (GCM) 10K type strain sequencing project: providing services to taxonomists for standard genome sequencing and annotation.</title>
        <authorList>
            <consortium name="The Broad Institute Genomics Platform"/>
            <consortium name="The Broad Institute Genome Sequencing Center for Infectious Disease"/>
            <person name="Wu L."/>
            <person name="Ma J."/>
        </authorList>
    </citation>
    <scope>NUCLEOTIDE SEQUENCE [LARGE SCALE GENOMIC DNA]</scope>
    <source>
        <strain evidence="6">CGMCC 1.15928</strain>
    </source>
</reference>
<evidence type="ECO:0000313" key="6">
    <source>
        <dbReference type="Proteomes" id="UP000628854"/>
    </source>
</evidence>
<dbReference type="PANTHER" id="PTHR18919:SF139">
    <property type="entry name" value="THIOLASE-LIKE PROTEIN TYPE 1 ADDITIONAL C-TERMINAL DOMAIN-CONTAINING PROTEIN"/>
    <property type="match status" value="1"/>
</dbReference>
<organism evidence="5 6">
    <name type="scientific">Henriciella pelagia</name>
    <dbReference type="NCBI Taxonomy" id="1977912"/>
    <lineage>
        <taxon>Bacteria</taxon>
        <taxon>Pseudomonadati</taxon>
        <taxon>Pseudomonadota</taxon>
        <taxon>Alphaproteobacteria</taxon>
        <taxon>Hyphomonadales</taxon>
        <taxon>Hyphomonadaceae</taxon>
        <taxon>Henriciella</taxon>
    </lineage>
</organism>
<sequence>MSQWDGSTGADGAPSPLSLAADASKAALKDAGISAGEIDAITFVRIFEDSVPSAPHPHGHNTNLPGTLARELGARPSKLIYSDVGGQSPQALANEMASRIHAGEFDVALVAGSEANRASKGARKHGVTIDWADDSPLEYEDRGLGGQMINRPEIKHGIVAPAYFYALFENAIAGREGRTRSEQRQAMSRLFQPFTKVAASNPYAQFPQERSVDFLATPSPKNYEFADPFLKWHIAQDAVNQGGAILLMSEEKADALGVPTSQRVYLHGAGEAGDDFISERPRLDGSWAMKQAIGRALDQAGKTAGDMATFDLYSCFPCAVFSSTQELGIDPFTDDRPLTLTGGLPFFGGAGNNYSMHGIASMAEWLRDNSGAFGLVLANGGWMTKEAVGVWSTARSEAFTPVEKMAKPIDKVVLDAAPQSGAVETYTVIHGRNGPAQGVIFGRTESDARFLAKASPEALQILREEESPIGRKVSVQQDGEVNTFHFV</sequence>
<gene>
    <name evidence="5" type="ORF">GCM10011503_02720</name>
</gene>
<name>A0ABQ1J1F1_9PROT</name>
<dbReference type="InterPro" id="IPR016039">
    <property type="entry name" value="Thiolase-like"/>
</dbReference>
<protein>
    <submittedName>
        <fullName evidence="5">Acetyl-CoA acetyltransferase</fullName>
    </submittedName>
</protein>
<keyword evidence="6" id="KW-1185">Reference proteome</keyword>
<dbReference type="Gene3D" id="2.40.50.840">
    <property type="match status" value="1"/>
</dbReference>
<evidence type="ECO:0000256" key="2">
    <source>
        <dbReference type="ARBA" id="ARBA00022679"/>
    </source>
</evidence>
<dbReference type="Pfam" id="PF18313">
    <property type="entry name" value="TLP1_add_C"/>
    <property type="match status" value="1"/>
</dbReference>
<evidence type="ECO:0000259" key="4">
    <source>
        <dbReference type="Pfam" id="PF18313"/>
    </source>
</evidence>
<comment type="caution">
    <text evidence="5">The sequence shown here is derived from an EMBL/GenBank/DDBJ whole genome shotgun (WGS) entry which is preliminary data.</text>
</comment>
<feature type="domain" description="Thiolase-like protein type 1 additional C-terminal" evidence="4">
    <location>
        <begin position="413"/>
        <end position="480"/>
    </location>
</feature>
<proteinExistence type="inferred from homology"/>